<comment type="function">
    <text evidence="1">Specifically methylates the adenine in position 2030 of 23S rRNA.</text>
</comment>
<dbReference type="Proteomes" id="UP000617555">
    <property type="component" value="Unassembled WGS sequence"/>
</dbReference>
<proteinExistence type="inferred from homology"/>
<dbReference type="Pfam" id="PF04378">
    <property type="entry name" value="RsmJ"/>
    <property type="match status" value="1"/>
</dbReference>
<keyword evidence="3" id="KW-1185">Reference proteome</keyword>
<reference evidence="3" key="1">
    <citation type="journal article" date="2019" name="Int. J. Syst. Evol. Microbiol.">
        <title>The Global Catalogue of Microorganisms (GCM) 10K type strain sequencing project: providing services to taxonomists for standard genome sequencing and annotation.</title>
        <authorList>
            <consortium name="The Broad Institute Genomics Platform"/>
            <consortium name="The Broad Institute Genome Sequencing Center for Infectious Disease"/>
            <person name="Wu L."/>
            <person name="Ma J."/>
        </authorList>
    </citation>
    <scope>NUCLEOTIDE SEQUENCE [LARGE SCALE GENOMIC DNA]</scope>
    <source>
        <strain evidence="3">CGMCC 1.15339</strain>
    </source>
</reference>
<feature type="site" description="Interaction with substrate rRNA" evidence="1">
    <location>
        <position position="8"/>
    </location>
</feature>
<keyword evidence="1 2" id="KW-0489">Methyltransferase</keyword>
<accession>A0ABQ1IM88</accession>
<name>A0ABQ1IM88_9GAMM</name>
<keyword evidence="1" id="KW-0698">rRNA processing</keyword>
<dbReference type="GO" id="GO:0032259">
    <property type="term" value="P:methylation"/>
    <property type="evidence" value="ECO:0007669"/>
    <property type="project" value="UniProtKB-KW"/>
</dbReference>
<feature type="binding site" evidence="1">
    <location>
        <begin position="149"/>
        <end position="150"/>
    </location>
    <ligand>
        <name>S-adenosyl-L-methionine</name>
        <dbReference type="ChEBI" id="CHEBI:59789"/>
    </ligand>
</feature>
<evidence type="ECO:0000256" key="1">
    <source>
        <dbReference type="HAMAP-Rule" id="MF_00934"/>
    </source>
</evidence>
<gene>
    <name evidence="2" type="primary">yhiR</name>
    <name evidence="1" type="synonym">rlmJ</name>
    <name evidence="2" type="ORF">GCM10011607_02210</name>
</gene>
<evidence type="ECO:0000313" key="2">
    <source>
        <dbReference type="EMBL" id="GGB45677.1"/>
    </source>
</evidence>
<feature type="binding site" evidence="1">
    <location>
        <position position="124"/>
    </location>
    <ligand>
        <name>S-adenosyl-L-methionine</name>
        <dbReference type="ChEBI" id="CHEBI:59789"/>
    </ligand>
</feature>
<protein>
    <recommendedName>
        <fullName evidence="1">Ribosomal RNA large subunit methyltransferase J</fullName>
        <ecNumber evidence="1">2.1.1.266</ecNumber>
    </recommendedName>
    <alternativeName>
        <fullName evidence="1">23S rRNA (adenine(2030)-N6)-methyltransferase</fullName>
    </alternativeName>
    <alternativeName>
        <fullName evidence="1">23S rRNA m6A2030 methyltransferase</fullName>
    </alternativeName>
</protein>
<comment type="similarity">
    <text evidence="1">Belongs to the RlmJ family.</text>
</comment>
<feature type="binding site" evidence="1">
    <location>
        <position position="106"/>
    </location>
    <ligand>
        <name>S-adenosyl-L-methionine</name>
        <dbReference type="ChEBI" id="CHEBI:59789"/>
    </ligand>
</feature>
<feature type="binding site" evidence="1">
    <location>
        <position position="170"/>
    </location>
    <ligand>
        <name>S-adenosyl-L-methionine</name>
        <dbReference type="ChEBI" id="CHEBI:59789"/>
    </ligand>
</feature>
<feature type="binding site" evidence="1">
    <location>
        <position position="46"/>
    </location>
    <ligand>
        <name>S-adenosyl-L-methionine</name>
        <dbReference type="ChEBI" id="CHEBI:59789"/>
    </ligand>
</feature>
<comment type="subunit">
    <text evidence="1">Monomer.</text>
</comment>
<dbReference type="GO" id="GO:0008168">
    <property type="term" value="F:methyltransferase activity"/>
    <property type="evidence" value="ECO:0007669"/>
    <property type="project" value="UniProtKB-KW"/>
</dbReference>
<dbReference type="PANTHER" id="PTHR37426:SF1">
    <property type="entry name" value="RIBOSOMAL RNA LARGE SUBUNIT METHYLTRANSFERASE J"/>
    <property type="match status" value="1"/>
</dbReference>
<dbReference type="InterPro" id="IPR029063">
    <property type="entry name" value="SAM-dependent_MTases_sf"/>
</dbReference>
<organism evidence="2 3">
    <name type="scientific">Shewanella inventionis</name>
    <dbReference type="NCBI Taxonomy" id="1738770"/>
    <lineage>
        <taxon>Bacteria</taxon>
        <taxon>Pseudomonadati</taxon>
        <taxon>Pseudomonadota</taxon>
        <taxon>Gammaproteobacteria</taxon>
        <taxon>Alteromonadales</taxon>
        <taxon>Shewanellaceae</taxon>
        <taxon>Shewanella</taxon>
    </lineage>
</organism>
<dbReference type="HAMAP" id="MF_00934">
    <property type="entry name" value="23SrRNA_methyltr_J"/>
    <property type="match status" value="1"/>
</dbReference>
<feature type="active site" description="Proton acceptor" evidence="1">
    <location>
        <position position="170"/>
    </location>
</feature>
<keyword evidence="1" id="KW-0808">Transferase</keyword>
<dbReference type="Gene3D" id="3.40.50.150">
    <property type="entry name" value="Vaccinia Virus protein VP39"/>
    <property type="match status" value="1"/>
</dbReference>
<comment type="caution">
    <text evidence="2">The sequence shown here is derived from an EMBL/GenBank/DDBJ whole genome shotgun (WGS) entry which is preliminary data.</text>
</comment>
<comment type="catalytic activity">
    <reaction evidence="1">
        <text>adenosine(2030) in 23S rRNA + S-adenosyl-L-methionine = N(6)-methyladenosine(2030) in 23S rRNA + S-adenosyl-L-homocysteine + H(+)</text>
        <dbReference type="Rhea" id="RHEA:43736"/>
        <dbReference type="Rhea" id="RHEA-COMP:10668"/>
        <dbReference type="Rhea" id="RHEA-COMP:10669"/>
        <dbReference type="ChEBI" id="CHEBI:15378"/>
        <dbReference type="ChEBI" id="CHEBI:57856"/>
        <dbReference type="ChEBI" id="CHEBI:59789"/>
        <dbReference type="ChEBI" id="CHEBI:74411"/>
        <dbReference type="ChEBI" id="CHEBI:74449"/>
        <dbReference type="EC" id="2.1.1.266"/>
    </reaction>
</comment>
<evidence type="ECO:0000313" key="3">
    <source>
        <dbReference type="Proteomes" id="UP000617555"/>
    </source>
</evidence>
<feature type="binding site" evidence="1">
    <location>
        <position position="23"/>
    </location>
    <ligand>
        <name>S-adenosyl-L-methionine</name>
        <dbReference type="ChEBI" id="CHEBI:59789"/>
    </ligand>
</feature>
<keyword evidence="1" id="KW-0949">S-adenosyl-L-methionine</keyword>
<dbReference type="EMBL" id="BMII01000001">
    <property type="protein sequence ID" value="GGB45677.1"/>
    <property type="molecule type" value="Genomic_DNA"/>
</dbReference>
<dbReference type="PANTHER" id="PTHR37426">
    <property type="entry name" value="RIBOSOMAL RNA LARGE SUBUNIT METHYLTRANSFERASE J"/>
    <property type="match status" value="1"/>
</dbReference>
<sequence>METPMLSYRHGYHAGNYADVLKHSMLIQALKAMQKKEKPYVYIDTHAGAGAYSLTDEFSQKTGEYLEGVAKLWDHKNLPIALADYVETVRHFNAEYDGELRVYPGSPAIVDVELRPQDRMVLHELHTTDHELLESYFIQDKQVKVINDDGLAGLIAAVPPLERRGVILIDPSYEIKTDYIDVANTLIKAHKRFATGVFMLWYPVVKREQTEAMLTLLKNSGIKKQLRIEQAINADSDEFGMTAAGLWVINPPWQMDDMAKEALEYLAPLLGHADGYTTVKWEVGE</sequence>
<dbReference type="SUPFAM" id="SSF53335">
    <property type="entry name" value="S-adenosyl-L-methionine-dependent methyltransferases"/>
    <property type="match status" value="1"/>
</dbReference>
<dbReference type="EC" id="2.1.1.266" evidence="1"/>
<keyword evidence="1" id="KW-0694">RNA-binding</keyword>
<dbReference type="InterPro" id="IPR007473">
    <property type="entry name" value="RlmJ"/>
</dbReference>